<proteinExistence type="predicted"/>
<keyword evidence="5" id="KW-1185">Reference proteome</keyword>
<evidence type="ECO:0000313" key="5">
    <source>
        <dbReference type="Proteomes" id="UP001597533"/>
    </source>
</evidence>
<keyword evidence="1" id="KW-0732">Signal</keyword>
<organism evidence="4 5">
    <name type="scientific">Lacinutrix iliipiscaria</name>
    <dbReference type="NCBI Taxonomy" id="1230532"/>
    <lineage>
        <taxon>Bacteria</taxon>
        <taxon>Pseudomonadati</taxon>
        <taxon>Bacteroidota</taxon>
        <taxon>Flavobacteriia</taxon>
        <taxon>Flavobacteriales</taxon>
        <taxon>Flavobacteriaceae</taxon>
        <taxon>Lacinutrix</taxon>
    </lineage>
</organism>
<accession>A0ABW5WP58</accession>
<dbReference type="RefSeq" id="WP_379898985.1">
    <property type="nucleotide sequence ID" value="NZ_JBHUOV010000011.1"/>
</dbReference>
<gene>
    <name evidence="4" type="ORF">ACFS5M_12390</name>
</gene>
<dbReference type="InterPro" id="IPR045474">
    <property type="entry name" value="GEVED"/>
</dbReference>
<feature type="domain" description="Secretion system C-terminal sorting" evidence="2">
    <location>
        <begin position="185"/>
        <end position="255"/>
    </location>
</feature>
<dbReference type="Proteomes" id="UP001597533">
    <property type="component" value="Unassembled WGS sequence"/>
</dbReference>
<evidence type="ECO:0000313" key="4">
    <source>
        <dbReference type="EMBL" id="MFD2824472.1"/>
    </source>
</evidence>
<dbReference type="EMBL" id="JBHUOV010000011">
    <property type="protein sequence ID" value="MFD2824472.1"/>
    <property type="molecule type" value="Genomic_DNA"/>
</dbReference>
<evidence type="ECO:0000256" key="1">
    <source>
        <dbReference type="ARBA" id="ARBA00022729"/>
    </source>
</evidence>
<name>A0ABW5WP58_9FLAO</name>
<feature type="domain" description="GEVED" evidence="3">
    <location>
        <begin position="93"/>
        <end position="167"/>
    </location>
</feature>
<dbReference type="InterPro" id="IPR026444">
    <property type="entry name" value="Secre_tail"/>
</dbReference>
<evidence type="ECO:0000259" key="3">
    <source>
        <dbReference type="Pfam" id="PF20009"/>
    </source>
</evidence>
<feature type="non-terminal residue" evidence="4">
    <location>
        <position position="1"/>
    </location>
</feature>
<comment type="caution">
    <text evidence="4">The sequence shown here is derived from an EMBL/GenBank/DDBJ whole genome shotgun (WGS) entry which is preliminary data.</text>
</comment>
<dbReference type="Pfam" id="PF18962">
    <property type="entry name" value="Por_Secre_tail"/>
    <property type="match status" value="1"/>
</dbReference>
<reference evidence="5" key="1">
    <citation type="journal article" date="2019" name="Int. J. Syst. Evol. Microbiol.">
        <title>The Global Catalogue of Microorganisms (GCM) 10K type strain sequencing project: providing services to taxonomists for standard genome sequencing and annotation.</title>
        <authorList>
            <consortium name="The Broad Institute Genomics Platform"/>
            <consortium name="The Broad Institute Genome Sequencing Center for Infectious Disease"/>
            <person name="Wu L."/>
            <person name="Ma J."/>
        </authorList>
    </citation>
    <scope>NUCLEOTIDE SEQUENCE [LARGE SCALE GENOMIC DNA]</scope>
    <source>
        <strain evidence="5">KCTC 32141</strain>
    </source>
</reference>
<dbReference type="NCBIfam" id="TIGR04183">
    <property type="entry name" value="Por_Secre_tail"/>
    <property type="match status" value="1"/>
</dbReference>
<evidence type="ECO:0000259" key="2">
    <source>
        <dbReference type="Pfam" id="PF18962"/>
    </source>
</evidence>
<sequence length="265" mass="29062">VRSICGAFPASNYSDSILFTTLIAYCAANGNNDSYEYISNVQIGSWNNTSGDGTDGTGYSNFTGVTPTDIEVDTQYTITITPEWPSSTYNEGYAVWIDYDRDGTFETSERIFQNSATNAASVSGNFTVPSGLTAGVTRMRVLMDDATTPNDPCDSFDYGEVEDYMINIVVGTLSTTDNVLETTQVFPNPFNNLITIKLPSNYNSNAIGLVLYDISGRIITKLDNQTPQNSTLTINHLNRISSGTYFIEITNNEDGHSIIKRLIKN</sequence>
<dbReference type="Pfam" id="PF20009">
    <property type="entry name" value="GEVED"/>
    <property type="match status" value="1"/>
</dbReference>
<protein>
    <submittedName>
        <fullName evidence="4">GEVED domain-containing protein</fullName>
    </submittedName>
</protein>